<protein>
    <recommendedName>
        <fullName evidence="6">UDP-glycosyltransferase</fullName>
    </recommendedName>
</protein>
<gene>
    <name evidence="4" type="ORF">ACJRO7_002241</name>
</gene>
<evidence type="ECO:0000256" key="3">
    <source>
        <dbReference type="ARBA" id="ARBA00022679"/>
    </source>
</evidence>
<dbReference type="InterPro" id="IPR002213">
    <property type="entry name" value="UDP_glucos_trans"/>
</dbReference>
<dbReference type="Proteomes" id="UP001634007">
    <property type="component" value="Unassembled WGS sequence"/>
</dbReference>
<keyword evidence="5" id="KW-1185">Reference proteome</keyword>
<evidence type="ECO:0008006" key="6">
    <source>
        <dbReference type="Google" id="ProtNLM"/>
    </source>
</evidence>
<dbReference type="SUPFAM" id="SSF53756">
    <property type="entry name" value="UDP-Glycosyltransferase/glycogen phosphorylase"/>
    <property type="match status" value="1"/>
</dbReference>
<evidence type="ECO:0000256" key="2">
    <source>
        <dbReference type="ARBA" id="ARBA00022676"/>
    </source>
</evidence>
<organism evidence="4 5">
    <name type="scientific">Eucalyptus globulus</name>
    <name type="common">Tasmanian blue gum</name>
    <dbReference type="NCBI Taxonomy" id="34317"/>
    <lineage>
        <taxon>Eukaryota</taxon>
        <taxon>Viridiplantae</taxon>
        <taxon>Streptophyta</taxon>
        <taxon>Embryophyta</taxon>
        <taxon>Tracheophyta</taxon>
        <taxon>Spermatophyta</taxon>
        <taxon>Magnoliopsida</taxon>
        <taxon>eudicotyledons</taxon>
        <taxon>Gunneridae</taxon>
        <taxon>Pentapetalae</taxon>
        <taxon>rosids</taxon>
        <taxon>malvids</taxon>
        <taxon>Myrtales</taxon>
        <taxon>Myrtaceae</taxon>
        <taxon>Myrtoideae</taxon>
        <taxon>Eucalypteae</taxon>
        <taxon>Eucalyptus</taxon>
    </lineage>
</organism>
<dbReference type="CDD" id="cd03784">
    <property type="entry name" value="GT1_Gtf-like"/>
    <property type="match status" value="1"/>
</dbReference>
<comment type="similarity">
    <text evidence="1">Belongs to the UDP-glycosyltransferase family.</text>
</comment>
<dbReference type="GO" id="GO:0016757">
    <property type="term" value="F:glycosyltransferase activity"/>
    <property type="evidence" value="ECO:0007669"/>
    <property type="project" value="UniProtKB-KW"/>
</dbReference>
<reference evidence="4 5" key="1">
    <citation type="submission" date="2024-11" db="EMBL/GenBank/DDBJ databases">
        <title>Chromosome-level genome assembly of Eucalyptus globulus Labill. provides insights into its genome evolution.</title>
        <authorList>
            <person name="Li X."/>
        </authorList>
    </citation>
    <scope>NUCLEOTIDE SEQUENCE [LARGE SCALE GENOMIC DNA]</scope>
    <source>
        <strain evidence="4">CL2024</strain>
        <tissue evidence="4">Fresh tender leaves</tissue>
    </source>
</reference>
<keyword evidence="2" id="KW-0328">Glycosyltransferase</keyword>
<dbReference type="EMBL" id="JBJKBG010000001">
    <property type="protein sequence ID" value="KAL3755149.1"/>
    <property type="molecule type" value="Genomic_DNA"/>
</dbReference>
<dbReference type="Gene3D" id="3.40.50.2000">
    <property type="entry name" value="Glycogen Phosphorylase B"/>
    <property type="match status" value="2"/>
</dbReference>
<proteinExistence type="inferred from homology"/>
<dbReference type="PANTHER" id="PTHR11926">
    <property type="entry name" value="GLUCOSYL/GLUCURONOSYL TRANSFERASES"/>
    <property type="match status" value="1"/>
</dbReference>
<dbReference type="Pfam" id="PF00201">
    <property type="entry name" value="UDPGT"/>
    <property type="match status" value="1"/>
</dbReference>
<accession>A0ABD3LTQ8</accession>
<dbReference type="AlphaFoldDB" id="A0ABD3LTQ8"/>
<evidence type="ECO:0000313" key="4">
    <source>
        <dbReference type="EMBL" id="KAL3755149.1"/>
    </source>
</evidence>
<evidence type="ECO:0000256" key="1">
    <source>
        <dbReference type="ARBA" id="ARBA00009995"/>
    </source>
</evidence>
<keyword evidence="3" id="KW-0808">Transferase</keyword>
<evidence type="ECO:0000313" key="5">
    <source>
        <dbReference type="Proteomes" id="UP001634007"/>
    </source>
</evidence>
<dbReference type="FunFam" id="3.40.50.2000:FF:000060">
    <property type="entry name" value="Glycosyltransferase"/>
    <property type="match status" value="1"/>
</dbReference>
<dbReference type="PANTHER" id="PTHR11926:SF1374">
    <property type="entry name" value="UDP-GLYCOSYLTRANSFERASE 76F1-RELATED"/>
    <property type="match status" value="1"/>
</dbReference>
<name>A0ABD3LTQ8_EUCGL</name>
<comment type="caution">
    <text evidence="4">The sequence shown here is derived from an EMBL/GenBank/DDBJ whole genome shotgun (WGS) entry which is preliminary data.</text>
</comment>
<sequence>MDENRKRDWNRHLVLVPCPLQGHLNPMLSLASVFHSKGFGVTLVLVQSSSHPAATSWASDDFFYESLGGSDGSIPSAPDVDLMRFLNEVNLKCKSSFRDCLMGLRMGRLRDRKLCVVYDAIMYFSAEVSDELEIPRVVLRTSIVANFLGLSMLNQKAYLPAQEDGAVKAIQELIPSMRARDMPVFDKSCPEATERVLAQIHESTSTASAIVWNTLQTLEQALLHRLQSSLSPPIFPIGPLHKYRTRDPRRRHHSSLFAAETGARREEDRIKCVSFLDSHPPGSVVYVSTGSLVKLSRSELAEMARGLADCGQRFLWAVGLSSADDGGIAQLIPSGEELLCAAADCHPNAPSMRGLVVAWAPQEEVLAHGSVGCFWTHNGWNSTLESMTEGVPMLCWPWVGDQKIIAGFVTRVWRVGLELECDGNGGLERGRISRSIERLMAGEEGREIKKRALEMKETVELALSDGGCSSQSLSKLVDFIQLL</sequence>